<comment type="caution">
    <text evidence="4">The sequence shown here is derived from an EMBL/GenBank/DDBJ whole genome shotgun (WGS) entry which is preliminary data.</text>
</comment>
<evidence type="ECO:0000256" key="1">
    <source>
        <dbReference type="SAM" id="Coils"/>
    </source>
</evidence>
<dbReference type="Proteomes" id="UP001296104">
    <property type="component" value="Unassembled WGS sequence"/>
</dbReference>
<dbReference type="AlphaFoldDB" id="A0AAI8Z264"/>
<feature type="compositionally biased region" description="Polar residues" evidence="2">
    <location>
        <begin position="187"/>
        <end position="199"/>
    </location>
</feature>
<reference evidence="4" key="1">
    <citation type="submission" date="2023-11" db="EMBL/GenBank/DDBJ databases">
        <authorList>
            <person name="Alioto T."/>
            <person name="Alioto T."/>
            <person name="Gomez Garrido J."/>
        </authorList>
    </citation>
    <scope>NUCLEOTIDE SEQUENCE</scope>
</reference>
<dbReference type="GO" id="GO:0099122">
    <property type="term" value="F:RNA polymerase II C-terminal domain binding"/>
    <property type="evidence" value="ECO:0007669"/>
    <property type="project" value="InterPro"/>
</dbReference>
<proteinExistence type="predicted"/>
<keyword evidence="1" id="KW-0175">Coiled coil</keyword>
<dbReference type="InterPro" id="IPR008942">
    <property type="entry name" value="ENTH_VHS"/>
</dbReference>
<dbReference type="EMBL" id="CAVMBE010000043">
    <property type="protein sequence ID" value="CAK4031077.1"/>
    <property type="molecule type" value="Genomic_DNA"/>
</dbReference>
<gene>
    <name evidence="4" type="ORF">LECACI_7A006235</name>
</gene>
<feature type="compositionally biased region" description="Pro residues" evidence="2">
    <location>
        <begin position="312"/>
        <end position="326"/>
    </location>
</feature>
<dbReference type="FunFam" id="1.25.40.90:FF:000030">
    <property type="entry name" value="DUF618 domain protein"/>
    <property type="match status" value="1"/>
</dbReference>
<dbReference type="CDD" id="cd17003">
    <property type="entry name" value="CID_Rtt103"/>
    <property type="match status" value="1"/>
</dbReference>
<dbReference type="InterPro" id="IPR006569">
    <property type="entry name" value="CID_dom"/>
</dbReference>
<feature type="domain" description="CID" evidence="3">
    <location>
        <begin position="1"/>
        <end position="133"/>
    </location>
</feature>
<evidence type="ECO:0000313" key="4">
    <source>
        <dbReference type="EMBL" id="CAK4031077.1"/>
    </source>
</evidence>
<feature type="region of interest" description="Disordered" evidence="2">
    <location>
        <begin position="287"/>
        <end position="420"/>
    </location>
</feature>
<sequence>MAYSEDAVKAKLNSLNETQDSIVSNAQWIMFHRRHADRTASIWMNRLQESNMSKRLNLIYLANEVVQQSRARSKTDFLIAFEPLIADATALAYKGASQEVQGKLRRVVEVWRQRNIFDPRIQEQTEKRLDEIDKQKGGKSLGGGGSRLGGSLFGGSGGSVAPELDGINKIQSNLNKAEAASKAPVKSANSEYSKMTDPSTPVPSAPVHAAKLRGLVNRELRTAHGAVEASIKARKELLAGLERLTESNRAKLAEEEATTAELQQKIDEMEATIQEVEDSIMRGQDVAPIDGAANGTAWNGSDPDRPEAEGFTPPPPDVEGFTPPPQDGADTLEGLPADEGFASTTGAESISEQPPNFDEPAPSYVPPPAIAGTGSGAPSNDFLRNLLSQQGQVRQASSELPADPRLKRRKLSHNNEDSVDNEIFGATGVDEAGISAMLGQ</sequence>
<accession>A0AAI8Z264</accession>
<evidence type="ECO:0000313" key="5">
    <source>
        <dbReference type="Proteomes" id="UP001296104"/>
    </source>
</evidence>
<organism evidence="4 5">
    <name type="scientific">Lecanosticta acicola</name>
    <dbReference type="NCBI Taxonomy" id="111012"/>
    <lineage>
        <taxon>Eukaryota</taxon>
        <taxon>Fungi</taxon>
        <taxon>Dikarya</taxon>
        <taxon>Ascomycota</taxon>
        <taxon>Pezizomycotina</taxon>
        <taxon>Dothideomycetes</taxon>
        <taxon>Dothideomycetidae</taxon>
        <taxon>Mycosphaerellales</taxon>
        <taxon>Mycosphaerellaceae</taxon>
        <taxon>Lecanosticta</taxon>
    </lineage>
</organism>
<dbReference type="Pfam" id="PF04818">
    <property type="entry name" value="CID"/>
    <property type="match status" value="1"/>
</dbReference>
<feature type="compositionally biased region" description="Polar residues" evidence="2">
    <location>
        <begin position="386"/>
        <end position="398"/>
    </location>
</feature>
<dbReference type="PANTHER" id="PTHR12460:SF0">
    <property type="entry name" value="CID DOMAIN-CONTAINING PROTEIN-RELATED"/>
    <property type="match status" value="1"/>
</dbReference>
<dbReference type="PANTHER" id="PTHR12460">
    <property type="entry name" value="CYCLIN-DEPENDENT KINASE INHIBITOR-RELATED PROTEIN"/>
    <property type="match status" value="1"/>
</dbReference>
<feature type="coiled-coil region" evidence="1">
    <location>
        <begin position="252"/>
        <end position="279"/>
    </location>
</feature>
<dbReference type="Gene3D" id="1.25.40.90">
    <property type="match status" value="1"/>
</dbReference>
<keyword evidence="5" id="KW-1185">Reference proteome</keyword>
<feature type="compositionally biased region" description="Polar residues" evidence="2">
    <location>
        <begin position="342"/>
        <end position="354"/>
    </location>
</feature>
<dbReference type="SMART" id="SM00582">
    <property type="entry name" value="RPR"/>
    <property type="match status" value="1"/>
</dbReference>
<dbReference type="PROSITE" id="PS51391">
    <property type="entry name" value="CID"/>
    <property type="match status" value="1"/>
</dbReference>
<name>A0AAI8Z264_9PEZI</name>
<evidence type="ECO:0000259" key="3">
    <source>
        <dbReference type="PROSITE" id="PS51391"/>
    </source>
</evidence>
<dbReference type="GO" id="GO:0031124">
    <property type="term" value="P:mRNA 3'-end processing"/>
    <property type="evidence" value="ECO:0007669"/>
    <property type="project" value="InterPro"/>
</dbReference>
<dbReference type="InterPro" id="IPR047883">
    <property type="entry name" value="Rtt103-like_CID"/>
</dbReference>
<dbReference type="SUPFAM" id="SSF48464">
    <property type="entry name" value="ENTH/VHS domain"/>
    <property type="match status" value="1"/>
</dbReference>
<feature type="region of interest" description="Disordered" evidence="2">
    <location>
        <begin position="179"/>
        <end position="205"/>
    </location>
</feature>
<evidence type="ECO:0000256" key="2">
    <source>
        <dbReference type="SAM" id="MobiDB-lite"/>
    </source>
</evidence>
<protein>
    <submittedName>
        <fullName evidence="4">DUF618-domain-containing</fullName>
    </submittedName>
</protein>